<dbReference type="CDD" id="cd03392">
    <property type="entry name" value="PAP2_like_2"/>
    <property type="match status" value="1"/>
</dbReference>
<proteinExistence type="predicted"/>
<name>A0A0R2CE49_9LACO</name>
<dbReference type="InterPro" id="IPR036938">
    <property type="entry name" value="PAP2/HPO_sf"/>
</dbReference>
<organism evidence="3 4">
    <name type="scientific">Lacticaseibacillus thailandensis DSM 22698 = JCM 13996</name>
    <dbReference type="NCBI Taxonomy" id="1423810"/>
    <lineage>
        <taxon>Bacteria</taxon>
        <taxon>Bacillati</taxon>
        <taxon>Bacillota</taxon>
        <taxon>Bacilli</taxon>
        <taxon>Lactobacillales</taxon>
        <taxon>Lactobacillaceae</taxon>
        <taxon>Lacticaseibacillus</taxon>
    </lineage>
</organism>
<keyword evidence="1" id="KW-0472">Membrane</keyword>
<evidence type="ECO:0000313" key="4">
    <source>
        <dbReference type="Proteomes" id="UP000051789"/>
    </source>
</evidence>
<feature type="domain" description="Phosphatidic acid phosphatase type 2/haloperoxidase" evidence="2">
    <location>
        <begin position="70"/>
        <end position="189"/>
    </location>
</feature>
<dbReference type="InterPro" id="IPR000326">
    <property type="entry name" value="PAP2/HPO"/>
</dbReference>
<accession>A0A0R2CE49</accession>
<comment type="caution">
    <text evidence="3">The sequence shown here is derived from an EMBL/GenBank/DDBJ whole genome shotgun (WGS) entry which is preliminary data.</text>
</comment>
<dbReference type="Pfam" id="PF01569">
    <property type="entry name" value="PAP2"/>
    <property type="match status" value="1"/>
</dbReference>
<sequence length="213" mass="23450">MTAMLAIAVAITTNQPYLHQFDTWGLHLAGQTTTTRTNWARTITNWGSPVGMVITAIVLALWMLWRRRPTWAATLASAVLATAILNRLVKAVVVRPRPFVADPQLHALAHASGWSFPSGHASASAALVIIMLMYIWRWHRRPATRTLAAIIGVLYLATIVWTRVYLHVHFASDVLAGVLEGVAVAIIAREIMRGLQQRYRRHLMHGGVGGPAG</sequence>
<gene>
    <name evidence="3" type="ORF">FD19_GL000805</name>
</gene>
<feature type="transmembrane region" description="Helical" evidence="1">
    <location>
        <begin position="114"/>
        <end position="135"/>
    </location>
</feature>
<feature type="transmembrane region" description="Helical" evidence="1">
    <location>
        <begin position="174"/>
        <end position="192"/>
    </location>
</feature>
<dbReference type="AlphaFoldDB" id="A0A0R2CE49"/>
<dbReference type="PANTHER" id="PTHR14969:SF13">
    <property type="entry name" value="AT30094P"/>
    <property type="match status" value="1"/>
</dbReference>
<evidence type="ECO:0000313" key="3">
    <source>
        <dbReference type="EMBL" id="KRM86380.1"/>
    </source>
</evidence>
<keyword evidence="1" id="KW-0812">Transmembrane</keyword>
<protein>
    <recommendedName>
        <fullName evidence="2">Phosphatidic acid phosphatase type 2/haloperoxidase domain-containing protein</fullName>
    </recommendedName>
</protein>
<dbReference type="SUPFAM" id="SSF48317">
    <property type="entry name" value="Acid phosphatase/Vanadium-dependent haloperoxidase"/>
    <property type="match status" value="1"/>
</dbReference>
<evidence type="ECO:0000259" key="2">
    <source>
        <dbReference type="SMART" id="SM00014"/>
    </source>
</evidence>
<dbReference type="PATRIC" id="fig|1423810.4.peg.833"/>
<reference evidence="3 4" key="1">
    <citation type="journal article" date="2015" name="Genome Announc.">
        <title>Expanding the biotechnology potential of lactobacilli through comparative genomics of 213 strains and associated genera.</title>
        <authorList>
            <person name="Sun Z."/>
            <person name="Harris H.M."/>
            <person name="McCann A."/>
            <person name="Guo C."/>
            <person name="Argimon S."/>
            <person name="Zhang W."/>
            <person name="Yang X."/>
            <person name="Jeffery I.B."/>
            <person name="Cooney J.C."/>
            <person name="Kagawa T.F."/>
            <person name="Liu W."/>
            <person name="Song Y."/>
            <person name="Salvetti E."/>
            <person name="Wrobel A."/>
            <person name="Rasinkangas P."/>
            <person name="Parkhill J."/>
            <person name="Rea M.C."/>
            <person name="O'Sullivan O."/>
            <person name="Ritari J."/>
            <person name="Douillard F.P."/>
            <person name="Paul Ross R."/>
            <person name="Yang R."/>
            <person name="Briner A.E."/>
            <person name="Felis G.E."/>
            <person name="de Vos W.M."/>
            <person name="Barrangou R."/>
            <person name="Klaenhammer T.R."/>
            <person name="Caufield P.W."/>
            <person name="Cui Y."/>
            <person name="Zhang H."/>
            <person name="O'Toole P.W."/>
        </authorList>
    </citation>
    <scope>NUCLEOTIDE SEQUENCE [LARGE SCALE GENOMIC DNA]</scope>
    <source>
        <strain evidence="3 4">DSM 22698</strain>
    </source>
</reference>
<keyword evidence="1" id="KW-1133">Transmembrane helix</keyword>
<dbReference type="STRING" id="1423810.FD19_GL000805"/>
<dbReference type="EMBL" id="AYZK01000012">
    <property type="protein sequence ID" value="KRM86380.1"/>
    <property type="molecule type" value="Genomic_DNA"/>
</dbReference>
<dbReference type="PANTHER" id="PTHR14969">
    <property type="entry name" value="SPHINGOSINE-1-PHOSPHATE PHOSPHOHYDROLASE"/>
    <property type="match status" value="1"/>
</dbReference>
<dbReference type="Proteomes" id="UP000051789">
    <property type="component" value="Unassembled WGS sequence"/>
</dbReference>
<dbReference type="SMART" id="SM00014">
    <property type="entry name" value="acidPPc"/>
    <property type="match status" value="1"/>
</dbReference>
<keyword evidence="4" id="KW-1185">Reference proteome</keyword>
<evidence type="ECO:0000256" key="1">
    <source>
        <dbReference type="SAM" id="Phobius"/>
    </source>
</evidence>
<feature type="transmembrane region" description="Helical" evidence="1">
    <location>
        <begin position="46"/>
        <end position="65"/>
    </location>
</feature>
<dbReference type="Gene3D" id="1.20.144.10">
    <property type="entry name" value="Phosphatidic acid phosphatase type 2/haloperoxidase"/>
    <property type="match status" value="1"/>
</dbReference>
<feature type="transmembrane region" description="Helical" evidence="1">
    <location>
        <begin position="147"/>
        <end position="168"/>
    </location>
</feature>